<dbReference type="Gene3D" id="3.30.9.10">
    <property type="entry name" value="D-Amino Acid Oxidase, subunit A, domain 2"/>
    <property type="match status" value="1"/>
</dbReference>
<dbReference type="PROSITE" id="PS51257">
    <property type="entry name" value="PROKAR_LIPOPROTEIN"/>
    <property type="match status" value="1"/>
</dbReference>
<accession>A0A916R2M7</accession>
<dbReference type="PANTHER" id="PTHR13847">
    <property type="entry name" value="SARCOSINE DEHYDROGENASE-RELATED"/>
    <property type="match status" value="1"/>
</dbReference>
<dbReference type="InterPro" id="IPR036188">
    <property type="entry name" value="FAD/NAD-bd_sf"/>
</dbReference>
<dbReference type="RefSeq" id="WP_188678261.1">
    <property type="nucleotide sequence ID" value="NZ_BMKA01000007.1"/>
</dbReference>
<evidence type="ECO:0000313" key="3">
    <source>
        <dbReference type="EMBL" id="GGA30377.1"/>
    </source>
</evidence>
<dbReference type="Pfam" id="PF01266">
    <property type="entry name" value="DAO"/>
    <property type="match status" value="1"/>
</dbReference>
<protein>
    <submittedName>
        <fullName evidence="3">Oxidoreductase</fullName>
    </submittedName>
</protein>
<organism evidence="3 4">
    <name type="scientific">Neptunicoccus cionae</name>
    <dbReference type="NCBI Taxonomy" id="2035344"/>
    <lineage>
        <taxon>Bacteria</taxon>
        <taxon>Pseudomonadati</taxon>
        <taxon>Pseudomonadota</taxon>
        <taxon>Alphaproteobacteria</taxon>
        <taxon>Rhodobacterales</taxon>
        <taxon>Paracoccaceae</taxon>
        <taxon>Neptunicoccus</taxon>
    </lineage>
</organism>
<dbReference type="AlphaFoldDB" id="A0A916R2M7"/>
<dbReference type="GO" id="GO:0005737">
    <property type="term" value="C:cytoplasm"/>
    <property type="evidence" value="ECO:0007669"/>
    <property type="project" value="TreeGrafter"/>
</dbReference>
<dbReference type="Proteomes" id="UP000628017">
    <property type="component" value="Unassembled WGS sequence"/>
</dbReference>
<dbReference type="GO" id="GO:0016491">
    <property type="term" value="F:oxidoreductase activity"/>
    <property type="evidence" value="ECO:0007669"/>
    <property type="project" value="UniProtKB-KW"/>
</dbReference>
<keyword evidence="4" id="KW-1185">Reference proteome</keyword>
<dbReference type="SUPFAM" id="SSF54373">
    <property type="entry name" value="FAD-linked reductases, C-terminal domain"/>
    <property type="match status" value="1"/>
</dbReference>
<comment type="caution">
    <text evidence="3">The sequence shown here is derived from an EMBL/GenBank/DDBJ whole genome shotgun (WGS) entry which is preliminary data.</text>
</comment>
<proteinExistence type="predicted"/>
<reference evidence="3" key="2">
    <citation type="submission" date="2020-09" db="EMBL/GenBank/DDBJ databases">
        <authorList>
            <person name="Sun Q."/>
            <person name="Zhou Y."/>
        </authorList>
    </citation>
    <scope>NUCLEOTIDE SEQUENCE</scope>
    <source>
        <strain evidence="3">CGMCC 1.15880</strain>
    </source>
</reference>
<feature type="domain" description="FAD dependent oxidoreductase" evidence="2">
    <location>
        <begin position="2"/>
        <end position="338"/>
    </location>
</feature>
<dbReference type="PANTHER" id="PTHR13847:SF289">
    <property type="entry name" value="GLYCINE OXIDASE"/>
    <property type="match status" value="1"/>
</dbReference>
<name>A0A916R2M7_9RHOB</name>
<evidence type="ECO:0000259" key="2">
    <source>
        <dbReference type="Pfam" id="PF01266"/>
    </source>
</evidence>
<reference evidence="3" key="1">
    <citation type="journal article" date="2014" name="Int. J. Syst. Evol. Microbiol.">
        <title>Complete genome sequence of Corynebacterium casei LMG S-19264T (=DSM 44701T), isolated from a smear-ripened cheese.</title>
        <authorList>
            <consortium name="US DOE Joint Genome Institute (JGI-PGF)"/>
            <person name="Walter F."/>
            <person name="Albersmeier A."/>
            <person name="Kalinowski J."/>
            <person name="Ruckert C."/>
        </authorList>
    </citation>
    <scope>NUCLEOTIDE SEQUENCE</scope>
    <source>
        <strain evidence="3">CGMCC 1.15880</strain>
    </source>
</reference>
<dbReference type="SUPFAM" id="SSF51905">
    <property type="entry name" value="FAD/NAD(P)-binding domain"/>
    <property type="match status" value="1"/>
</dbReference>
<evidence type="ECO:0000313" key="4">
    <source>
        <dbReference type="Proteomes" id="UP000628017"/>
    </source>
</evidence>
<sequence>MRVIVVGAGIWGLASAYACALRGDTVTVYEAGEIGSGASGGIVGALAPLVPDLWTPKKQFQLESLHSAEDFWSEIDGTSGLRSGYGRIGRLQPLQTERSRELAEARAQESRTLWRGQYHWTLQPCPELIAPEAAPLGVIHDTLSARIFPAQAARSLAKACIARGVRILENHPVASVHSGAIIGAFGTVEADAVILSAGSQGFRLMAPYVPLHEKTGVKGQAALLDADLVGQPQVYAGGVYVIPHENGTVAVGSTSETSWDYPEPDEKLDPVIAQARSMIPALADAPVLQRWAGIRPKARRRDPMVGKLPELERVFAVSGAFKIGFSLAHSLGTVMAQMIRDEPYAIPNSFTVDWHLAGG</sequence>
<dbReference type="InterPro" id="IPR006076">
    <property type="entry name" value="FAD-dep_OxRdtase"/>
</dbReference>
<gene>
    <name evidence="3" type="primary">dadA2</name>
    <name evidence="3" type="ORF">GCM10011498_34430</name>
</gene>
<dbReference type="Gene3D" id="3.50.50.60">
    <property type="entry name" value="FAD/NAD(P)-binding domain"/>
    <property type="match status" value="1"/>
</dbReference>
<keyword evidence="1" id="KW-0560">Oxidoreductase</keyword>
<dbReference type="EMBL" id="BMKA01000007">
    <property type="protein sequence ID" value="GGA30377.1"/>
    <property type="molecule type" value="Genomic_DNA"/>
</dbReference>
<evidence type="ECO:0000256" key="1">
    <source>
        <dbReference type="ARBA" id="ARBA00023002"/>
    </source>
</evidence>